<evidence type="ECO:0000256" key="4">
    <source>
        <dbReference type="ARBA" id="ARBA00022692"/>
    </source>
</evidence>
<evidence type="ECO:0000256" key="1">
    <source>
        <dbReference type="ARBA" id="ARBA00004651"/>
    </source>
</evidence>
<dbReference type="Pfam" id="PF07690">
    <property type="entry name" value="MFS_1"/>
    <property type="match status" value="1"/>
</dbReference>
<dbReference type="Gene3D" id="1.20.1250.20">
    <property type="entry name" value="MFS general substrate transporter like domains"/>
    <property type="match status" value="1"/>
</dbReference>
<accession>A0ABV9QSM0</accession>
<feature type="transmembrane region" description="Helical" evidence="7">
    <location>
        <begin position="15"/>
        <end position="40"/>
    </location>
</feature>
<evidence type="ECO:0000256" key="2">
    <source>
        <dbReference type="ARBA" id="ARBA00022448"/>
    </source>
</evidence>
<dbReference type="InterPro" id="IPR020846">
    <property type="entry name" value="MFS_dom"/>
</dbReference>
<proteinExistence type="predicted"/>
<feature type="transmembrane region" description="Helical" evidence="7">
    <location>
        <begin position="142"/>
        <end position="165"/>
    </location>
</feature>
<keyword evidence="10" id="KW-1185">Reference proteome</keyword>
<feature type="transmembrane region" description="Helical" evidence="7">
    <location>
        <begin position="227"/>
        <end position="251"/>
    </location>
</feature>
<evidence type="ECO:0000313" key="10">
    <source>
        <dbReference type="Proteomes" id="UP001595886"/>
    </source>
</evidence>
<dbReference type="PANTHER" id="PTHR42718">
    <property type="entry name" value="MAJOR FACILITATOR SUPERFAMILY MULTIDRUG TRANSPORTER MFSC"/>
    <property type="match status" value="1"/>
</dbReference>
<feature type="transmembrane region" description="Helical" evidence="7">
    <location>
        <begin position="171"/>
        <end position="190"/>
    </location>
</feature>
<keyword evidence="3" id="KW-1003">Cell membrane</keyword>
<dbReference type="PANTHER" id="PTHR42718:SF49">
    <property type="entry name" value="EXPORT PROTEIN"/>
    <property type="match status" value="1"/>
</dbReference>
<comment type="subcellular location">
    <subcellularLocation>
        <location evidence="1">Cell membrane</location>
        <topology evidence="1">Multi-pass membrane protein</topology>
    </subcellularLocation>
</comment>
<feature type="transmembrane region" description="Helical" evidence="7">
    <location>
        <begin position="335"/>
        <end position="357"/>
    </location>
</feature>
<feature type="transmembrane region" description="Helical" evidence="7">
    <location>
        <begin position="470"/>
        <end position="492"/>
    </location>
</feature>
<keyword evidence="6 7" id="KW-0472">Membrane</keyword>
<feature type="transmembrane region" description="Helical" evidence="7">
    <location>
        <begin position="404"/>
        <end position="422"/>
    </location>
</feature>
<dbReference type="PROSITE" id="PS50850">
    <property type="entry name" value="MFS"/>
    <property type="match status" value="1"/>
</dbReference>
<gene>
    <name evidence="9" type="ORF">ACFO6Q_05825</name>
</gene>
<feature type="transmembrane region" description="Helical" evidence="7">
    <location>
        <begin position="272"/>
        <end position="295"/>
    </location>
</feature>
<dbReference type="Gene3D" id="1.20.1720.10">
    <property type="entry name" value="Multidrug resistance protein D"/>
    <property type="match status" value="1"/>
</dbReference>
<evidence type="ECO:0000256" key="7">
    <source>
        <dbReference type="SAM" id="Phobius"/>
    </source>
</evidence>
<dbReference type="Proteomes" id="UP001595886">
    <property type="component" value="Unassembled WGS sequence"/>
</dbReference>
<keyword evidence="4 7" id="KW-0812">Transmembrane</keyword>
<dbReference type="CDD" id="cd17321">
    <property type="entry name" value="MFS_MMR_MDR_like"/>
    <property type="match status" value="1"/>
</dbReference>
<reference evidence="10" key="1">
    <citation type="journal article" date="2019" name="Int. J. Syst. Evol. Microbiol.">
        <title>The Global Catalogue of Microorganisms (GCM) 10K type strain sequencing project: providing services to taxonomists for standard genome sequencing and annotation.</title>
        <authorList>
            <consortium name="The Broad Institute Genomics Platform"/>
            <consortium name="The Broad Institute Genome Sequencing Center for Infectious Disease"/>
            <person name="Wu L."/>
            <person name="Ma J."/>
        </authorList>
    </citation>
    <scope>NUCLEOTIDE SEQUENCE [LARGE SCALE GENOMIC DNA]</scope>
    <source>
        <strain evidence="10">CCUG 30340</strain>
    </source>
</reference>
<feature type="transmembrane region" description="Helical" evidence="7">
    <location>
        <begin position="307"/>
        <end position="328"/>
    </location>
</feature>
<protein>
    <submittedName>
        <fullName evidence="9">MFS transporter</fullName>
    </submittedName>
</protein>
<organism evidence="9 10">
    <name type="scientific">Dokdonella ginsengisoli</name>
    <dbReference type="NCBI Taxonomy" id="363846"/>
    <lineage>
        <taxon>Bacteria</taxon>
        <taxon>Pseudomonadati</taxon>
        <taxon>Pseudomonadota</taxon>
        <taxon>Gammaproteobacteria</taxon>
        <taxon>Lysobacterales</taxon>
        <taxon>Rhodanobacteraceae</taxon>
        <taxon>Dokdonella</taxon>
    </lineage>
</organism>
<feature type="transmembrane region" description="Helical" evidence="7">
    <location>
        <begin position="82"/>
        <end position="105"/>
    </location>
</feature>
<feature type="transmembrane region" description="Helical" evidence="7">
    <location>
        <begin position="111"/>
        <end position="130"/>
    </location>
</feature>
<evidence type="ECO:0000259" key="8">
    <source>
        <dbReference type="PROSITE" id="PS50850"/>
    </source>
</evidence>
<evidence type="ECO:0000256" key="6">
    <source>
        <dbReference type="ARBA" id="ARBA00023136"/>
    </source>
</evidence>
<comment type="caution">
    <text evidence="9">The sequence shown here is derived from an EMBL/GenBank/DDBJ whole genome shotgun (WGS) entry which is preliminary data.</text>
</comment>
<dbReference type="InterPro" id="IPR011701">
    <property type="entry name" value="MFS"/>
</dbReference>
<feature type="transmembrane region" description="Helical" evidence="7">
    <location>
        <begin position="52"/>
        <end position="70"/>
    </location>
</feature>
<feature type="transmembrane region" description="Helical" evidence="7">
    <location>
        <begin position="202"/>
        <end position="221"/>
    </location>
</feature>
<feature type="domain" description="Major facilitator superfamily (MFS) profile" evidence="8">
    <location>
        <begin position="16"/>
        <end position="498"/>
    </location>
</feature>
<dbReference type="NCBIfam" id="TIGR00711">
    <property type="entry name" value="efflux_EmrB"/>
    <property type="match status" value="1"/>
</dbReference>
<dbReference type="RefSeq" id="WP_380019627.1">
    <property type="nucleotide sequence ID" value="NZ_JBHSHD010000005.1"/>
</dbReference>
<dbReference type="EMBL" id="JBHSHD010000005">
    <property type="protein sequence ID" value="MFC4819831.1"/>
    <property type="molecule type" value="Genomic_DNA"/>
</dbReference>
<evidence type="ECO:0000313" key="9">
    <source>
        <dbReference type="EMBL" id="MFC4819831.1"/>
    </source>
</evidence>
<dbReference type="SUPFAM" id="SSF103473">
    <property type="entry name" value="MFS general substrate transporter"/>
    <property type="match status" value="1"/>
</dbReference>
<evidence type="ECO:0000256" key="5">
    <source>
        <dbReference type="ARBA" id="ARBA00022989"/>
    </source>
</evidence>
<evidence type="ECO:0000256" key="3">
    <source>
        <dbReference type="ARBA" id="ARBA00022475"/>
    </source>
</evidence>
<feature type="transmembrane region" description="Helical" evidence="7">
    <location>
        <begin position="363"/>
        <end position="383"/>
    </location>
</feature>
<keyword evidence="2" id="KW-0813">Transport</keyword>
<name>A0ABV9QSM0_9GAMM</name>
<dbReference type="InterPro" id="IPR036259">
    <property type="entry name" value="MFS_trans_sf"/>
</dbReference>
<keyword evidence="5 7" id="KW-1133">Transmembrane helix</keyword>
<sequence>MTPTTTPSDARRNSIALVAVCLASLMFGLEISSVPVILPVLEKRLHADFKDLQWIMNAYTIACTTVLMATGTLADRFGRRRVFLICIAAFALTSLLCGVASNVAVLIVGRFLQGMAGGAMFICTVAVLSHQFREGAERSRAFVAWGVISGIGLGFGPLIGGLIVAVSSWPWVFLIQVPLAVVSFLLAWTYVRESRDPNAERLDLAGIVTLSVAVFALTYAITQGPDLGFASPTALAIFALGVAAFAAFVFVERRHAHPMFDFSVFRIRAFSSAIIGCIGMNFSYWPLMIYLPIYFQGALGYDSTTSGLFLLAYTLPFLVMTPLAEHLLQRFGARVAVPLGLATIGVGFLLVFLGGTAAQASGWTVLPGILLAGMGIGLTNSPVTNTTTASVSSDRAGMASGIDVSARLIALAINIAVMGLLLQEGVRARLAAAGGAVADAAQLRAAAESIAAGHLDASDLLARAALTQGFGWALLYGGLGVLALAALSWVVFGASTHTAAKPAQTPVADAAGCANAASCST</sequence>
<dbReference type="InterPro" id="IPR004638">
    <property type="entry name" value="EmrB-like"/>
</dbReference>